<dbReference type="PANTHER" id="PTHR21581:SF33">
    <property type="entry name" value="D-ALANYL-D-ALANINE CARBOXYPEPTIDASE DACB"/>
    <property type="match status" value="1"/>
</dbReference>
<keyword evidence="5" id="KW-0573">Peptidoglycan synthesis</keyword>
<evidence type="ECO:0000256" key="7">
    <source>
        <dbReference type="RuleBase" id="RU004016"/>
    </source>
</evidence>
<gene>
    <name evidence="10" type="ORF">F130042H8_17580</name>
</gene>
<dbReference type="PROSITE" id="PS51257">
    <property type="entry name" value="PROKAR_LIPOPROTEIN"/>
    <property type="match status" value="1"/>
</dbReference>
<evidence type="ECO:0000256" key="5">
    <source>
        <dbReference type="ARBA" id="ARBA00022984"/>
    </source>
</evidence>
<evidence type="ECO:0000256" key="8">
    <source>
        <dbReference type="SAM" id="SignalP"/>
    </source>
</evidence>
<evidence type="ECO:0000256" key="6">
    <source>
        <dbReference type="ARBA" id="ARBA00023316"/>
    </source>
</evidence>
<evidence type="ECO:0000256" key="2">
    <source>
        <dbReference type="ARBA" id="ARBA00022729"/>
    </source>
</evidence>
<evidence type="ECO:0000256" key="1">
    <source>
        <dbReference type="ARBA" id="ARBA00007164"/>
    </source>
</evidence>
<dbReference type="InterPro" id="IPR001967">
    <property type="entry name" value="Peptidase_S11_N"/>
</dbReference>
<name>A0ABQ0AXD6_9FIRM</name>
<feature type="signal peptide" evidence="8">
    <location>
        <begin position="1"/>
        <end position="25"/>
    </location>
</feature>
<keyword evidence="6" id="KW-0961">Cell wall biogenesis/degradation</keyword>
<dbReference type="Gene3D" id="3.40.710.10">
    <property type="entry name" value="DD-peptidase/beta-lactamase superfamily"/>
    <property type="match status" value="1"/>
</dbReference>
<sequence length="324" mass="34803">MKHGHFMTCCALILAGSLGLSGCSAGLPDAYSLSSRLPALVSDLDSDKDFTDGFAADLCVVTDESAYDPGFITSEAGALFDVNNRQTLYSKDAFETMYPASITKVMTALIAIKYGNLEDTVTVTEDAVINEPGATLCGIKPGDKLTLEQLLYGLMLPSGNDAAAAIAIHMDGSIEAFADQMNEEARKLGAVDSHFVNPHGLHSENHYTTAYDLYLIFNEAFKYPVFREIIESKSYTANYTSAAGDSVSKTWKCSNQFITGERDTPQGVTVLGGKTGTTKAAGYCLIIASKDDATDGNFISVVLKSDSRPHLYDNMTNIISKIVK</sequence>
<dbReference type="InterPro" id="IPR018044">
    <property type="entry name" value="Peptidase_S11"/>
</dbReference>
<dbReference type="Pfam" id="PF00768">
    <property type="entry name" value="Peptidase_S11"/>
    <property type="match status" value="1"/>
</dbReference>
<evidence type="ECO:0000256" key="4">
    <source>
        <dbReference type="ARBA" id="ARBA00022960"/>
    </source>
</evidence>
<keyword evidence="4" id="KW-0133">Cell shape</keyword>
<organism evidence="10 11">
    <name type="scientific">Enterocloster alcoholdehydrogenati</name>
    <dbReference type="NCBI Taxonomy" id="2547410"/>
    <lineage>
        <taxon>Bacteria</taxon>
        <taxon>Bacillati</taxon>
        <taxon>Bacillota</taxon>
        <taxon>Clostridia</taxon>
        <taxon>Lachnospirales</taxon>
        <taxon>Lachnospiraceae</taxon>
        <taxon>Enterocloster</taxon>
    </lineage>
</organism>
<protein>
    <recommendedName>
        <fullName evidence="9">Peptidase S11 D-alanyl-D-alanine carboxypeptidase A N-terminal domain-containing protein</fullName>
    </recommendedName>
</protein>
<proteinExistence type="inferred from homology"/>
<dbReference type="PRINTS" id="PR00725">
    <property type="entry name" value="DADACBPTASE1"/>
</dbReference>
<comment type="similarity">
    <text evidence="1 7">Belongs to the peptidase S11 family.</text>
</comment>
<feature type="chain" id="PRO_5047044532" description="Peptidase S11 D-alanyl-D-alanine carboxypeptidase A N-terminal domain-containing protein" evidence="8">
    <location>
        <begin position="26"/>
        <end position="324"/>
    </location>
</feature>
<dbReference type="EMBL" id="BAABXL010000001">
    <property type="protein sequence ID" value="GAA6268698.1"/>
    <property type="molecule type" value="Genomic_DNA"/>
</dbReference>
<evidence type="ECO:0000256" key="3">
    <source>
        <dbReference type="ARBA" id="ARBA00022801"/>
    </source>
</evidence>
<evidence type="ECO:0000313" key="11">
    <source>
        <dbReference type="Proteomes" id="UP001600894"/>
    </source>
</evidence>
<feature type="domain" description="Peptidase S11 D-alanyl-D-alanine carboxypeptidase A N-terminal" evidence="9">
    <location>
        <begin position="71"/>
        <end position="306"/>
    </location>
</feature>
<dbReference type="InterPro" id="IPR012338">
    <property type="entry name" value="Beta-lactam/transpept-like"/>
</dbReference>
<evidence type="ECO:0000313" key="10">
    <source>
        <dbReference type="EMBL" id="GAA6268698.1"/>
    </source>
</evidence>
<accession>A0ABQ0AXD6</accession>
<dbReference type="Proteomes" id="UP001600894">
    <property type="component" value="Unassembled WGS sequence"/>
</dbReference>
<keyword evidence="11" id="KW-1185">Reference proteome</keyword>
<dbReference type="PANTHER" id="PTHR21581">
    <property type="entry name" value="D-ALANYL-D-ALANINE CARBOXYPEPTIDASE"/>
    <property type="match status" value="1"/>
</dbReference>
<keyword evidence="2 8" id="KW-0732">Signal</keyword>
<reference evidence="10 11" key="1">
    <citation type="submission" date="2024-04" db="EMBL/GenBank/DDBJ databases">
        <title>Defined microbial consortia suppress multidrug-resistant proinflammatory Enterobacteriaceae via ecological control.</title>
        <authorList>
            <person name="Furuichi M."/>
            <person name="Kawaguchi T."/>
            <person name="Pust M."/>
            <person name="Yasuma K."/>
            <person name="Plichta D."/>
            <person name="Hasegawa N."/>
            <person name="Ohya T."/>
            <person name="Bhattarai S."/>
            <person name="Sasajima S."/>
            <person name="Aoto Y."/>
            <person name="Tuganbaev T."/>
            <person name="Yaginuma M."/>
            <person name="Ueda M."/>
            <person name="Okahashi N."/>
            <person name="Amafuji K."/>
            <person name="Kiridooshi Y."/>
            <person name="Sugita K."/>
            <person name="Strazar M."/>
            <person name="Skelly A."/>
            <person name="Suda W."/>
            <person name="Hattori M."/>
            <person name="Nakamoto N."/>
            <person name="Caballero S."/>
            <person name="Norman J."/>
            <person name="Olle B."/>
            <person name="Tanoue T."/>
            <person name="Arita M."/>
            <person name="Bucci V."/>
            <person name="Atarashi K."/>
            <person name="Xavier R."/>
            <person name="Honda K."/>
        </authorList>
    </citation>
    <scope>NUCLEOTIDE SEQUENCE [LARGE SCALE GENOMIC DNA]</scope>
    <source>
        <strain evidence="11">f13</strain>
    </source>
</reference>
<comment type="caution">
    <text evidence="10">The sequence shown here is derived from an EMBL/GenBank/DDBJ whole genome shotgun (WGS) entry which is preliminary data.</text>
</comment>
<keyword evidence="3" id="KW-0378">Hydrolase</keyword>
<evidence type="ECO:0000259" key="9">
    <source>
        <dbReference type="Pfam" id="PF00768"/>
    </source>
</evidence>
<dbReference type="SUPFAM" id="SSF56601">
    <property type="entry name" value="beta-lactamase/transpeptidase-like"/>
    <property type="match status" value="1"/>
</dbReference>
<dbReference type="RefSeq" id="WP_178302309.1">
    <property type="nucleotide sequence ID" value="NZ_BAABXL010000001.1"/>
</dbReference>